<keyword evidence="2" id="KW-1185">Reference proteome</keyword>
<reference evidence="1" key="1">
    <citation type="submission" date="2023-05" db="EMBL/GenBank/DDBJ databases">
        <title>Nepenthes gracilis genome sequencing.</title>
        <authorList>
            <person name="Fukushima K."/>
        </authorList>
    </citation>
    <scope>NUCLEOTIDE SEQUENCE</scope>
    <source>
        <strain evidence="1">SING2019-196</strain>
    </source>
</reference>
<organism evidence="1 2">
    <name type="scientific">Nepenthes gracilis</name>
    <name type="common">Slender pitcher plant</name>
    <dbReference type="NCBI Taxonomy" id="150966"/>
    <lineage>
        <taxon>Eukaryota</taxon>
        <taxon>Viridiplantae</taxon>
        <taxon>Streptophyta</taxon>
        <taxon>Embryophyta</taxon>
        <taxon>Tracheophyta</taxon>
        <taxon>Spermatophyta</taxon>
        <taxon>Magnoliopsida</taxon>
        <taxon>eudicotyledons</taxon>
        <taxon>Gunneridae</taxon>
        <taxon>Pentapetalae</taxon>
        <taxon>Caryophyllales</taxon>
        <taxon>Nepenthaceae</taxon>
        <taxon>Nepenthes</taxon>
    </lineage>
</organism>
<protein>
    <submittedName>
        <fullName evidence="1">Uncharacterized protein</fullName>
    </submittedName>
</protein>
<proteinExistence type="predicted"/>
<comment type="caution">
    <text evidence="1">The sequence shown here is derived from an EMBL/GenBank/DDBJ whole genome shotgun (WGS) entry which is preliminary data.</text>
</comment>
<evidence type="ECO:0000313" key="1">
    <source>
        <dbReference type="EMBL" id="GMH01135.1"/>
    </source>
</evidence>
<sequence length="378" mass="40560">MHGPKTQMEELAECTKALVVACPFSRRISDDDSQQVVEHPGLVLAIGSIGVANGTHKDLLDALVPEHPVNVGASPPTASLSAVVRTGSVVSEFCKLEGCPEVGASDFPSVADIPSPFAINERVLQHSIAKSEMQAKVILRVAISSEDALNDKGESSSIGEVVGSPAEGPAPSTLKVFPASDLHGTPTQNYQSQTVYPFLFMVDDHHGGDHEVGAPTMDQSPCFDDVDLKLAMIEARISYAAGEASPNFVQKITIEVESLRRRLATLKANRILVLTKQVGSGTITDLNDHQCYSLETSNVLKYPEVMCNDLIKSVTTCLVATGGTVVMIQRWTNVFGWQIWKIGYGVGWNKLLGMDGRFGALDEINIPIWMAGLTDGMG</sequence>
<evidence type="ECO:0000313" key="2">
    <source>
        <dbReference type="Proteomes" id="UP001279734"/>
    </source>
</evidence>
<accession>A0AAD3RYN2</accession>
<gene>
    <name evidence="1" type="ORF">Nepgr_002974</name>
</gene>
<name>A0AAD3RYN2_NEPGR</name>
<dbReference type="EMBL" id="BSYO01000002">
    <property type="protein sequence ID" value="GMH01135.1"/>
    <property type="molecule type" value="Genomic_DNA"/>
</dbReference>
<dbReference type="Proteomes" id="UP001279734">
    <property type="component" value="Unassembled WGS sequence"/>
</dbReference>
<dbReference type="AlphaFoldDB" id="A0AAD3RYN2"/>